<evidence type="ECO:0000313" key="7">
    <source>
        <dbReference type="EMBL" id="TWI43836.1"/>
    </source>
</evidence>
<dbReference type="Proteomes" id="UP000315112">
    <property type="component" value="Unassembled WGS sequence"/>
</dbReference>
<keyword evidence="1" id="KW-0813">Transport</keyword>
<keyword evidence="3" id="KW-0547">Nucleotide-binding</keyword>
<dbReference type="EMBL" id="VLKW01000011">
    <property type="protein sequence ID" value="TWI43836.1"/>
    <property type="molecule type" value="Genomic_DNA"/>
</dbReference>
<dbReference type="GO" id="GO:0005524">
    <property type="term" value="F:ATP binding"/>
    <property type="evidence" value="ECO:0007669"/>
    <property type="project" value="UniProtKB-KW"/>
</dbReference>
<dbReference type="SMART" id="SM00382">
    <property type="entry name" value="AAA"/>
    <property type="match status" value="1"/>
</dbReference>
<evidence type="ECO:0000313" key="8">
    <source>
        <dbReference type="Proteomes" id="UP000315112"/>
    </source>
</evidence>
<dbReference type="GO" id="GO:0016887">
    <property type="term" value="F:ATP hydrolysis activity"/>
    <property type="evidence" value="ECO:0007669"/>
    <property type="project" value="InterPro"/>
</dbReference>
<dbReference type="InterPro" id="IPR027417">
    <property type="entry name" value="P-loop_NTPase"/>
</dbReference>
<dbReference type="PROSITE" id="PS00211">
    <property type="entry name" value="ABC_TRANSPORTER_1"/>
    <property type="match status" value="1"/>
</dbReference>
<organism evidence="7 8">
    <name type="scientific">Pseudoduganella flava</name>
    <dbReference type="NCBI Taxonomy" id="871742"/>
    <lineage>
        <taxon>Bacteria</taxon>
        <taxon>Pseudomonadati</taxon>
        <taxon>Pseudomonadota</taxon>
        <taxon>Betaproteobacteria</taxon>
        <taxon>Burkholderiales</taxon>
        <taxon>Oxalobacteraceae</taxon>
        <taxon>Telluria group</taxon>
        <taxon>Pseudoduganella</taxon>
    </lineage>
</organism>
<dbReference type="SUPFAM" id="SSF52540">
    <property type="entry name" value="P-loop containing nucleoside triphosphate hydrolases"/>
    <property type="match status" value="1"/>
</dbReference>
<evidence type="ECO:0000256" key="2">
    <source>
        <dbReference type="ARBA" id="ARBA00022475"/>
    </source>
</evidence>
<dbReference type="PANTHER" id="PTHR42939:SF1">
    <property type="entry name" value="ABC TRANSPORTER ATP-BINDING PROTEIN ALBC-RELATED"/>
    <property type="match status" value="1"/>
</dbReference>
<evidence type="ECO:0000313" key="6">
    <source>
        <dbReference type="EMBL" id="QGZ42670.1"/>
    </source>
</evidence>
<keyword evidence="4 7" id="KW-0067">ATP-binding</keyword>
<name>A0A562PIL1_9BURK</name>
<dbReference type="OrthoDB" id="9804819at2"/>
<evidence type="ECO:0000256" key="1">
    <source>
        <dbReference type="ARBA" id="ARBA00022448"/>
    </source>
</evidence>
<reference evidence="6 9" key="3">
    <citation type="submission" date="2019-12" db="EMBL/GenBank/DDBJ databases">
        <title>Draft Genome Sequences of Six Type Strains of the Genus Massilia.</title>
        <authorList>
            <person name="Miess H."/>
            <person name="Frediansyah A."/>
            <person name="Goeker M."/>
            <person name="Gross H."/>
        </authorList>
    </citation>
    <scope>NUCLEOTIDE SEQUENCE [LARGE SCALE GENOMIC DNA]</scope>
    <source>
        <strain evidence="6 9">DSM 26639</strain>
    </source>
</reference>
<feature type="domain" description="ABC transporter" evidence="5">
    <location>
        <begin position="13"/>
        <end position="240"/>
    </location>
</feature>
<dbReference type="InterPro" id="IPR003593">
    <property type="entry name" value="AAA+_ATPase"/>
</dbReference>
<evidence type="ECO:0000256" key="3">
    <source>
        <dbReference type="ARBA" id="ARBA00022741"/>
    </source>
</evidence>
<dbReference type="CDD" id="cd03230">
    <property type="entry name" value="ABC_DR_subfamily_A"/>
    <property type="match status" value="1"/>
</dbReference>
<dbReference type="Proteomes" id="UP000437862">
    <property type="component" value="Chromosome"/>
</dbReference>
<gene>
    <name evidence="6" type="ORF">GO485_28990</name>
    <name evidence="7" type="ORF">IP92_04890</name>
</gene>
<dbReference type="Pfam" id="PF00005">
    <property type="entry name" value="ABC_tran"/>
    <property type="match status" value="1"/>
</dbReference>
<keyword evidence="9" id="KW-1185">Reference proteome</keyword>
<keyword evidence="2" id="KW-0472">Membrane</keyword>
<evidence type="ECO:0000259" key="5">
    <source>
        <dbReference type="PROSITE" id="PS50893"/>
    </source>
</evidence>
<dbReference type="RefSeq" id="WP_145880177.1">
    <property type="nucleotide sequence ID" value="NZ_CP046904.1"/>
</dbReference>
<reference evidence="7 8" key="1">
    <citation type="journal article" date="2015" name="Stand. Genomic Sci.">
        <title>Genomic Encyclopedia of Bacterial and Archaeal Type Strains, Phase III: the genomes of soil and plant-associated and newly described type strains.</title>
        <authorList>
            <person name="Whitman W.B."/>
            <person name="Woyke T."/>
            <person name="Klenk H.P."/>
            <person name="Zhou Y."/>
            <person name="Lilburn T.G."/>
            <person name="Beck B.J."/>
            <person name="De Vos P."/>
            <person name="Vandamme P."/>
            <person name="Eisen J.A."/>
            <person name="Garrity G."/>
            <person name="Hugenholtz P."/>
            <person name="Kyrpides N.C."/>
        </authorList>
    </citation>
    <scope>NUCLEOTIDE SEQUENCE [LARGE SCALE GENOMIC DNA]</scope>
    <source>
        <strain evidence="7 8">CGMCC 1.10685</strain>
    </source>
</reference>
<sequence>MTPTPADPDAPAVSIGGVSHRFGTLDVLHDVTFDIPRGTMFGLIGHNGAGKSTLFRLMLGLIVPTGGTLRVLGELTAAPAFRQTRRRIGYLPETFVTWDNLTGTEVLHLFADLKQVPRAGCPALLDLVGLGAAAARPVHTYSKGMRQRLGLAQALLGEPELIFLDEPTNGLDPQGIADFYAILAAVQARGATIVITSHILAEIQHRVDRLAIMHGGRVAALGTLAQLRDGMALPLEIIAAVEPSRHAAAAAALALLAARHGDGIAWDGVPEGFHVRCPAADKMAVLAALVPHARDVAVRESTLEQVFLGFGGGHVQRV</sequence>
<dbReference type="Gene3D" id="3.40.50.300">
    <property type="entry name" value="P-loop containing nucleotide triphosphate hydrolases"/>
    <property type="match status" value="1"/>
</dbReference>
<accession>A0A562PIL1</accession>
<dbReference type="InterPro" id="IPR003439">
    <property type="entry name" value="ABC_transporter-like_ATP-bd"/>
</dbReference>
<dbReference type="PROSITE" id="PS50893">
    <property type="entry name" value="ABC_TRANSPORTER_2"/>
    <property type="match status" value="1"/>
</dbReference>
<protein>
    <submittedName>
        <fullName evidence="6">ATP-binding cassette domain-containing protein</fullName>
    </submittedName>
    <submittedName>
        <fullName evidence="7">Cu-processing system ATP-binding protein</fullName>
    </submittedName>
</protein>
<evidence type="ECO:0000256" key="4">
    <source>
        <dbReference type="ARBA" id="ARBA00022840"/>
    </source>
</evidence>
<dbReference type="EMBL" id="CP046904">
    <property type="protein sequence ID" value="QGZ42670.1"/>
    <property type="molecule type" value="Genomic_DNA"/>
</dbReference>
<dbReference type="PANTHER" id="PTHR42939">
    <property type="entry name" value="ABC TRANSPORTER ATP-BINDING PROTEIN ALBC-RELATED"/>
    <property type="match status" value="1"/>
</dbReference>
<dbReference type="AlphaFoldDB" id="A0A562PIL1"/>
<keyword evidence="2" id="KW-1003">Cell membrane</keyword>
<dbReference type="InterPro" id="IPR017871">
    <property type="entry name" value="ABC_transporter-like_CS"/>
</dbReference>
<proteinExistence type="predicted"/>
<reference evidence="7" key="2">
    <citation type="submission" date="2019-07" db="EMBL/GenBank/DDBJ databases">
        <authorList>
            <person name="Whitman W."/>
            <person name="Huntemann M."/>
            <person name="Clum A."/>
            <person name="Pillay M."/>
            <person name="Palaniappan K."/>
            <person name="Varghese N."/>
            <person name="Mikhailova N."/>
            <person name="Stamatis D."/>
            <person name="Reddy T."/>
            <person name="Daum C."/>
            <person name="Shapiro N."/>
            <person name="Ivanova N."/>
            <person name="Kyrpides N."/>
            <person name="Woyke T."/>
        </authorList>
    </citation>
    <scope>NUCLEOTIDE SEQUENCE</scope>
    <source>
        <strain evidence="7">CGMCC 1.10685</strain>
    </source>
</reference>
<evidence type="ECO:0000313" key="9">
    <source>
        <dbReference type="Proteomes" id="UP000437862"/>
    </source>
</evidence>
<dbReference type="InterPro" id="IPR051782">
    <property type="entry name" value="ABC_Transporter_VariousFunc"/>
</dbReference>